<proteinExistence type="predicted"/>
<feature type="region of interest" description="Disordered" evidence="1">
    <location>
        <begin position="135"/>
        <end position="167"/>
    </location>
</feature>
<dbReference type="EMBL" id="JANPWB010000012">
    <property type="protein sequence ID" value="KAJ1116126.1"/>
    <property type="molecule type" value="Genomic_DNA"/>
</dbReference>
<accession>A0AAV7NKR6</accession>
<comment type="caution">
    <text evidence="2">The sequence shown here is derived from an EMBL/GenBank/DDBJ whole genome shotgun (WGS) entry which is preliminary data.</text>
</comment>
<sequence length="167" mass="17305">MPLGDRQAPPGGSLHRNSRSLMRRTSLVGINQCPSPGGAEDEGNLSDAGPHLRPREVAGTKNKGLPSNQETWPESALASLELEEEGAVKLKDGDSGRGLAALEMEPAGAAPPPVDVATPQGRRWLLCPPYLPLLSGGTPGSPGPREQSAGTEAGLLLAPWLGSPPSW</sequence>
<gene>
    <name evidence="2" type="ORF">NDU88_004345</name>
</gene>
<evidence type="ECO:0000313" key="2">
    <source>
        <dbReference type="EMBL" id="KAJ1116126.1"/>
    </source>
</evidence>
<protein>
    <submittedName>
        <fullName evidence="2">Uncharacterized protein</fullName>
    </submittedName>
</protein>
<dbReference type="AlphaFoldDB" id="A0AAV7NKR6"/>
<feature type="region of interest" description="Disordered" evidence="1">
    <location>
        <begin position="1"/>
        <end position="73"/>
    </location>
</feature>
<name>A0AAV7NKR6_PLEWA</name>
<dbReference type="Proteomes" id="UP001066276">
    <property type="component" value="Chromosome 8"/>
</dbReference>
<evidence type="ECO:0000256" key="1">
    <source>
        <dbReference type="SAM" id="MobiDB-lite"/>
    </source>
</evidence>
<reference evidence="2" key="1">
    <citation type="journal article" date="2022" name="bioRxiv">
        <title>Sequencing and chromosome-scale assembly of the giantPleurodeles waltlgenome.</title>
        <authorList>
            <person name="Brown T."/>
            <person name="Elewa A."/>
            <person name="Iarovenko S."/>
            <person name="Subramanian E."/>
            <person name="Araus A.J."/>
            <person name="Petzold A."/>
            <person name="Susuki M."/>
            <person name="Suzuki K.-i.T."/>
            <person name="Hayashi T."/>
            <person name="Toyoda A."/>
            <person name="Oliveira C."/>
            <person name="Osipova E."/>
            <person name="Leigh N.D."/>
            <person name="Simon A."/>
            <person name="Yun M.H."/>
        </authorList>
    </citation>
    <scope>NUCLEOTIDE SEQUENCE</scope>
    <source>
        <strain evidence="2">20211129_DDA</strain>
        <tissue evidence="2">Liver</tissue>
    </source>
</reference>
<keyword evidence="3" id="KW-1185">Reference proteome</keyword>
<evidence type="ECO:0000313" key="3">
    <source>
        <dbReference type="Proteomes" id="UP001066276"/>
    </source>
</evidence>
<organism evidence="2 3">
    <name type="scientific">Pleurodeles waltl</name>
    <name type="common">Iberian ribbed newt</name>
    <dbReference type="NCBI Taxonomy" id="8319"/>
    <lineage>
        <taxon>Eukaryota</taxon>
        <taxon>Metazoa</taxon>
        <taxon>Chordata</taxon>
        <taxon>Craniata</taxon>
        <taxon>Vertebrata</taxon>
        <taxon>Euteleostomi</taxon>
        <taxon>Amphibia</taxon>
        <taxon>Batrachia</taxon>
        <taxon>Caudata</taxon>
        <taxon>Salamandroidea</taxon>
        <taxon>Salamandridae</taxon>
        <taxon>Pleurodelinae</taxon>
        <taxon>Pleurodeles</taxon>
    </lineage>
</organism>